<dbReference type="SUPFAM" id="SSF47384">
    <property type="entry name" value="Homodimeric domain of signal transducing histidine kinase"/>
    <property type="match status" value="1"/>
</dbReference>
<dbReference type="InterPro" id="IPR003660">
    <property type="entry name" value="HAMP_dom"/>
</dbReference>
<organism evidence="11 12">
    <name type="scientific">Flavonifractor hominis</name>
    <dbReference type="NCBI Taxonomy" id="3133178"/>
    <lineage>
        <taxon>Bacteria</taxon>
        <taxon>Bacillati</taxon>
        <taxon>Bacillota</taxon>
        <taxon>Clostridia</taxon>
        <taxon>Eubacteriales</taxon>
        <taxon>Oscillospiraceae</taxon>
        <taxon>Flavonifractor</taxon>
    </lineage>
</organism>
<feature type="domain" description="HAMP" evidence="10">
    <location>
        <begin position="212"/>
        <end position="259"/>
    </location>
</feature>
<evidence type="ECO:0000256" key="6">
    <source>
        <dbReference type="ARBA" id="ARBA00022777"/>
    </source>
</evidence>
<dbReference type="PROSITE" id="PS50109">
    <property type="entry name" value="HIS_KIN"/>
    <property type="match status" value="1"/>
</dbReference>
<dbReference type="SMART" id="SM00304">
    <property type="entry name" value="HAMP"/>
    <property type="match status" value="1"/>
</dbReference>
<gene>
    <name evidence="11" type="ORF">WMO45_10300</name>
</gene>
<dbReference type="InterPro" id="IPR004358">
    <property type="entry name" value="Sig_transdc_His_kin-like_C"/>
</dbReference>
<dbReference type="EMBL" id="JBBMFT010000006">
    <property type="protein sequence ID" value="MEQ2456915.1"/>
    <property type="molecule type" value="Genomic_DNA"/>
</dbReference>
<evidence type="ECO:0000256" key="4">
    <source>
        <dbReference type="ARBA" id="ARBA00022553"/>
    </source>
</evidence>
<dbReference type="RefSeq" id="WP_349140650.1">
    <property type="nucleotide sequence ID" value="NZ_JBBMFT010000006.1"/>
</dbReference>
<dbReference type="InterPro" id="IPR005467">
    <property type="entry name" value="His_kinase_dom"/>
</dbReference>
<dbReference type="InterPro" id="IPR050736">
    <property type="entry name" value="Sensor_HK_Regulatory"/>
</dbReference>
<accession>A0ABV1EQQ7</accession>
<dbReference type="InterPro" id="IPR036890">
    <property type="entry name" value="HATPase_C_sf"/>
</dbReference>
<dbReference type="SMART" id="SM00388">
    <property type="entry name" value="HisKA"/>
    <property type="match status" value="1"/>
</dbReference>
<keyword evidence="8" id="KW-0472">Membrane</keyword>
<dbReference type="GO" id="GO:0005524">
    <property type="term" value="F:ATP binding"/>
    <property type="evidence" value="ECO:0007669"/>
    <property type="project" value="UniProtKB-KW"/>
</dbReference>
<dbReference type="Pfam" id="PF00672">
    <property type="entry name" value="HAMP"/>
    <property type="match status" value="1"/>
</dbReference>
<evidence type="ECO:0000256" key="1">
    <source>
        <dbReference type="ARBA" id="ARBA00000085"/>
    </source>
</evidence>
<protein>
    <recommendedName>
        <fullName evidence="3">histidine kinase</fullName>
        <ecNumber evidence="3">2.7.13.3</ecNumber>
    </recommendedName>
</protein>
<keyword evidence="4" id="KW-0597">Phosphoprotein</keyword>
<keyword evidence="7" id="KW-0902">Two-component regulatory system</keyword>
<proteinExistence type="predicted"/>
<comment type="caution">
    <text evidence="11">The sequence shown here is derived from an EMBL/GenBank/DDBJ whole genome shotgun (WGS) entry which is preliminary data.</text>
</comment>
<dbReference type="InterPro" id="IPR003661">
    <property type="entry name" value="HisK_dim/P_dom"/>
</dbReference>
<feature type="transmembrane region" description="Helical" evidence="8">
    <location>
        <begin position="25"/>
        <end position="51"/>
    </location>
</feature>
<dbReference type="PRINTS" id="PR00344">
    <property type="entry name" value="BCTRLSENSOR"/>
</dbReference>
<dbReference type="Gene3D" id="3.30.565.10">
    <property type="entry name" value="Histidine kinase-like ATPase, C-terminal domain"/>
    <property type="match status" value="1"/>
</dbReference>
<dbReference type="InterPro" id="IPR036097">
    <property type="entry name" value="HisK_dim/P_sf"/>
</dbReference>
<evidence type="ECO:0000259" key="10">
    <source>
        <dbReference type="PROSITE" id="PS50885"/>
    </source>
</evidence>
<keyword evidence="11" id="KW-0067">ATP-binding</keyword>
<dbReference type="InterPro" id="IPR003594">
    <property type="entry name" value="HATPase_dom"/>
</dbReference>
<evidence type="ECO:0000256" key="8">
    <source>
        <dbReference type="SAM" id="Phobius"/>
    </source>
</evidence>
<evidence type="ECO:0000256" key="7">
    <source>
        <dbReference type="ARBA" id="ARBA00023012"/>
    </source>
</evidence>
<dbReference type="PROSITE" id="PS50885">
    <property type="entry name" value="HAMP"/>
    <property type="match status" value="1"/>
</dbReference>
<dbReference type="EC" id="2.7.13.3" evidence="3"/>
<comment type="subcellular location">
    <subcellularLocation>
        <location evidence="2">Membrane</location>
    </subcellularLocation>
</comment>
<dbReference type="CDD" id="cd06225">
    <property type="entry name" value="HAMP"/>
    <property type="match status" value="1"/>
</dbReference>
<keyword evidence="8" id="KW-0812">Transmembrane</keyword>
<keyword evidence="11" id="KW-0547">Nucleotide-binding</keyword>
<evidence type="ECO:0000259" key="9">
    <source>
        <dbReference type="PROSITE" id="PS50109"/>
    </source>
</evidence>
<dbReference type="Proteomes" id="UP001440599">
    <property type="component" value="Unassembled WGS sequence"/>
</dbReference>
<evidence type="ECO:0000256" key="2">
    <source>
        <dbReference type="ARBA" id="ARBA00004370"/>
    </source>
</evidence>
<keyword evidence="6" id="KW-0418">Kinase</keyword>
<evidence type="ECO:0000256" key="5">
    <source>
        <dbReference type="ARBA" id="ARBA00022679"/>
    </source>
</evidence>
<dbReference type="PANTHER" id="PTHR43711">
    <property type="entry name" value="TWO-COMPONENT HISTIDINE KINASE"/>
    <property type="match status" value="1"/>
</dbReference>
<evidence type="ECO:0000313" key="12">
    <source>
        <dbReference type="Proteomes" id="UP001440599"/>
    </source>
</evidence>
<keyword evidence="8" id="KW-1133">Transmembrane helix</keyword>
<keyword evidence="12" id="KW-1185">Reference proteome</keyword>
<feature type="domain" description="Histidine kinase" evidence="9">
    <location>
        <begin position="267"/>
        <end position="482"/>
    </location>
</feature>
<dbReference type="Pfam" id="PF02518">
    <property type="entry name" value="HATPase_c"/>
    <property type="match status" value="1"/>
</dbReference>
<comment type="catalytic activity">
    <reaction evidence="1">
        <text>ATP + protein L-histidine = ADP + protein N-phospho-L-histidine.</text>
        <dbReference type="EC" id="2.7.13.3"/>
    </reaction>
</comment>
<dbReference type="CDD" id="cd00075">
    <property type="entry name" value="HATPase"/>
    <property type="match status" value="1"/>
</dbReference>
<dbReference type="Pfam" id="PF00512">
    <property type="entry name" value="HisKA"/>
    <property type="match status" value="1"/>
</dbReference>
<dbReference type="SMART" id="SM00387">
    <property type="entry name" value="HATPase_c"/>
    <property type="match status" value="1"/>
</dbReference>
<keyword evidence="5" id="KW-0808">Transferase</keyword>
<name>A0ABV1EQQ7_9FIRM</name>
<dbReference type="SUPFAM" id="SSF55874">
    <property type="entry name" value="ATPase domain of HSP90 chaperone/DNA topoisomerase II/histidine kinase"/>
    <property type="match status" value="1"/>
</dbReference>
<evidence type="ECO:0000256" key="3">
    <source>
        <dbReference type="ARBA" id="ARBA00012438"/>
    </source>
</evidence>
<dbReference type="CDD" id="cd00082">
    <property type="entry name" value="HisKA"/>
    <property type="match status" value="1"/>
</dbReference>
<reference evidence="11 12" key="1">
    <citation type="submission" date="2024-03" db="EMBL/GenBank/DDBJ databases">
        <title>Human intestinal bacterial collection.</title>
        <authorList>
            <person name="Pauvert C."/>
            <person name="Hitch T.C.A."/>
            <person name="Clavel T."/>
        </authorList>
    </citation>
    <scope>NUCLEOTIDE SEQUENCE [LARGE SCALE GENOMIC DNA]</scope>
    <source>
        <strain evidence="11 12">CLA-AP-H34</strain>
    </source>
</reference>
<dbReference type="PANTHER" id="PTHR43711:SF28">
    <property type="entry name" value="SENSOR HISTIDINE KINASE YXDK"/>
    <property type="match status" value="1"/>
</dbReference>
<evidence type="ECO:0000313" key="11">
    <source>
        <dbReference type="EMBL" id="MEQ2456915.1"/>
    </source>
</evidence>
<sequence length="498" mass="55140">MARSTNKKNPSRIQSSIVARLNTRLFFRLLGIYFTMDVLLILLFCGGLFIWSEQQAAQISQLVEERGVPSAEATEWMQAGDYIVSAGEEVPQGIHLPNWLPSPEATQDGERYFEPGTVELFSLLSFSSGGATTYSLCMEHGGTPYVIQLDLSQPAAIFVFAARVLVLCQLASLVTNLFKNAGSIKKVLRPIQELAATASRLNQVDRMSPEELRTLAGKLDEINATHLDQRISVTGTQKELKTLAQAINAMLDRINEAYRSQMRFVSDASHELRTPIAVIQGYANLLNRWGKDDPATRQEAIDAIRQEADSMKELVEQLLFLARGDNDSMHIEMEAFDLTEVAAEVLKETEMIDQSHSFSACWEEPVPVWADMGLAKQALRILVDNSIKYTPVGGHITLSARVRDGMARVSVQDEGQGIDADSLPHIFDRFYRTDESRARQTGGTGLGLAIAKWIVDRHGGWFEVRSWPGIGTRMTMVFPLAAMSASVGEMEPDGQQSA</sequence>
<dbReference type="Gene3D" id="1.10.287.130">
    <property type="match status" value="1"/>
</dbReference>
<dbReference type="SUPFAM" id="SSF158472">
    <property type="entry name" value="HAMP domain-like"/>
    <property type="match status" value="1"/>
</dbReference>